<feature type="transmembrane region" description="Helical" evidence="1">
    <location>
        <begin position="120"/>
        <end position="139"/>
    </location>
</feature>
<dbReference type="InterPro" id="IPR021318">
    <property type="entry name" value="DUF2919"/>
</dbReference>
<feature type="transmembrane region" description="Helical" evidence="1">
    <location>
        <begin position="97"/>
        <end position="114"/>
    </location>
</feature>
<feature type="transmembrane region" description="Helical" evidence="1">
    <location>
        <begin position="59"/>
        <end position="76"/>
    </location>
</feature>
<name>A0AAC9TZM2_9GAMM</name>
<keyword evidence="1" id="KW-1133">Transmembrane helix</keyword>
<dbReference type="Pfam" id="PF11143">
    <property type="entry name" value="DUF2919"/>
    <property type="match status" value="1"/>
</dbReference>
<protein>
    <recommendedName>
        <fullName evidence="4">DUF2919 domain-containing protein</fullName>
    </recommendedName>
</protein>
<reference evidence="2 3" key="1">
    <citation type="submission" date="2017-06" db="EMBL/GenBank/DDBJ databases">
        <title>Complete genome sequence of Shewanella marisflavi EP1 associated with anaerobic 2,4-dinitrotoluene reduction and salt tolerance.</title>
        <authorList>
            <person name="Huang J."/>
        </authorList>
    </citation>
    <scope>NUCLEOTIDE SEQUENCE [LARGE SCALE GENOMIC DNA]</scope>
    <source>
        <strain evidence="2 3">EP1</strain>
    </source>
</reference>
<gene>
    <name evidence="2" type="ORF">CFF01_07425</name>
</gene>
<dbReference type="Proteomes" id="UP000198233">
    <property type="component" value="Chromosome"/>
</dbReference>
<evidence type="ECO:0000313" key="2">
    <source>
        <dbReference type="EMBL" id="ASJ96434.1"/>
    </source>
</evidence>
<dbReference type="KEGG" id="smav:CFF01_07425"/>
<dbReference type="EMBL" id="CP022272">
    <property type="protein sequence ID" value="ASJ96434.1"/>
    <property type="molecule type" value="Genomic_DNA"/>
</dbReference>
<sequence length="156" mass="17961">MNFGHINWLDDNGHFKPPLMLYLMLAFIARGWCVFIASLTQASDRAGLVALIYPQKSDFLMALTAGAGALLLYGLVIAERKRSPGWLRPAFNQLKPLLLLLLFVDGGLLMQRLIHNHFLYSWSFGLDALFLFWSLLYIAKSKHLKYYLQDWRNQVD</sequence>
<proteinExistence type="predicted"/>
<dbReference type="AlphaFoldDB" id="A0AAC9TZM2"/>
<organism evidence="2 3">
    <name type="scientific">Shewanella marisflavi</name>
    <dbReference type="NCBI Taxonomy" id="260364"/>
    <lineage>
        <taxon>Bacteria</taxon>
        <taxon>Pseudomonadati</taxon>
        <taxon>Pseudomonadota</taxon>
        <taxon>Gammaproteobacteria</taxon>
        <taxon>Alteromonadales</taxon>
        <taxon>Shewanellaceae</taxon>
        <taxon>Shewanella</taxon>
    </lineage>
</organism>
<evidence type="ECO:0000313" key="3">
    <source>
        <dbReference type="Proteomes" id="UP000198233"/>
    </source>
</evidence>
<accession>A0AAC9TZM2</accession>
<keyword evidence="1" id="KW-0472">Membrane</keyword>
<evidence type="ECO:0000256" key="1">
    <source>
        <dbReference type="SAM" id="Phobius"/>
    </source>
</evidence>
<keyword evidence="1" id="KW-0812">Transmembrane</keyword>
<evidence type="ECO:0008006" key="4">
    <source>
        <dbReference type="Google" id="ProtNLM"/>
    </source>
</evidence>
<feature type="transmembrane region" description="Helical" evidence="1">
    <location>
        <begin position="21"/>
        <end position="39"/>
    </location>
</feature>
<dbReference type="RefSeq" id="WP_088904381.1">
    <property type="nucleotide sequence ID" value="NZ_CP022272.1"/>
</dbReference>